<organism evidence="1 2">
    <name type="scientific">Orenia metallireducens</name>
    <dbReference type="NCBI Taxonomy" id="1413210"/>
    <lineage>
        <taxon>Bacteria</taxon>
        <taxon>Bacillati</taxon>
        <taxon>Bacillota</taxon>
        <taxon>Clostridia</taxon>
        <taxon>Halanaerobiales</taxon>
        <taxon>Halobacteroidaceae</taxon>
        <taxon>Orenia</taxon>
    </lineage>
</organism>
<keyword evidence="2" id="KW-1185">Reference proteome</keyword>
<dbReference type="RefSeq" id="WP_068716585.1">
    <property type="nucleotide sequence ID" value="NZ_LWDV01000008.1"/>
</dbReference>
<evidence type="ECO:0000313" key="2">
    <source>
        <dbReference type="Proteomes" id="UP000093514"/>
    </source>
</evidence>
<protein>
    <submittedName>
        <fullName evidence="1">Uncharacterized protein</fullName>
    </submittedName>
</protein>
<name>A0A1C0A9Y1_9FIRM</name>
<reference evidence="1 2" key="2">
    <citation type="submission" date="2016-08" db="EMBL/GenBank/DDBJ databases">
        <title>Orenia metallireducens sp. nov. strain Z6, a Novel Metal-reducing Firmicute from the Deep Subsurface.</title>
        <authorList>
            <person name="Maxim B.I."/>
            <person name="Kenneth K."/>
            <person name="Flynn T.M."/>
            <person name="Oloughlin E.J."/>
            <person name="Locke R.A."/>
            <person name="Weber J.R."/>
            <person name="Egan S.M."/>
            <person name="Mackie R.I."/>
            <person name="Cann I.K."/>
        </authorList>
    </citation>
    <scope>NUCLEOTIDE SEQUENCE [LARGE SCALE GENOMIC DNA]</scope>
    <source>
        <strain evidence="1 2">Z6</strain>
    </source>
</reference>
<sequence>MVSIILSFLGPLRLDLLALTIPISLIVFKSWTKLSTTEVLSDFANKATITVLAMFILSEGVKNSGLV</sequence>
<reference evidence="2" key="1">
    <citation type="submission" date="2016-07" db="EMBL/GenBank/DDBJ databases">
        <authorList>
            <person name="Florea S."/>
            <person name="Webb J.S."/>
            <person name="Jaromczyk J."/>
            <person name="Schardl C.L."/>
        </authorList>
    </citation>
    <scope>NUCLEOTIDE SEQUENCE [LARGE SCALE GENOMIC DNA]</scope>
    <source>
        <strain evidence="2">Z6</strain>
    </source>
</reference>
<evidence type="ECO:0000313" key="1">
    <source>
        <dbReference type="EMBL" id="OCL27069.1"/>
    </source>
</evidence>
<gene>
    <name evidence="1" type="ORF">U472_06195</name>
</gene>
<comment type="caution">
    <text evidence="1">The sequence shown here is derived from an EMBL/GenBank/DDBJ whole genome shotgun (WGS) entry which is preliminary data.</text>
</comment>
<accession>A0A1C0A9Y1</accession>
<proteinExistence type="predicted"/>
<dbReference type="EMBL" id="LWDV01000008">
    <property type="protein sequence ID" value="OCL27069.1"/>
    <property type="molecule type" value="Genomic_DNA"/>
</dbReference>
<dbReference type="AlphaFoldDB" id="A0A1C0A9Y1"/>
<dbReference type="Proteomes" id="UP000093514">
    <property type="component" value="Unassembled WGS sequence"/>
</dbReference>